<dbReference type="RefSeq" id="WP_092101315.1">
    <property type="nucleotide sequence ID" value="NZ_FOOT01000003.1"/>
</dbReference>
<organism evidence="3 4">
    <name type="scientific">Pontibacter chinhatensis</name>
    <dbReference type="NCBI Taxonomy" id="1436961"/>
    <lineage>
        <taxon>Bacteria</taxon>
        <taxon>Pseudomonadati</taxon>
        <taxon>Bacteroidota</taxon>
        <taxon>Cytophagia</taxon>
        <taxon>Cytophagales</taxon>
        <taxon>Hymenobacteraceae</taxon>
        <taxon>Pontibacter</taxon>
    </lineage>
</organism>
<proteinExistence type="inferred from homology"/>
<dbReference type="PANTHER" id="PTHR33606:SF3">
    <property type="entry name" value="PROTEIN YCII"/>
    <property type="match status" value="1"/>
</dbReference>
<dbReference type="OrthoDB" id="9797014at2"/>
<protein>
    <recommendedName>
        <fullName evidence="2">YCII-related domain-containing protein</fullName>
    </recommendedName>
</protein>
<dbReference type="PANTHER" id="PTHR33606">
    <property type="entry name" value="PROTEIN YCII"/>
    <property type="match status" value="1"/>
</dbReference>
<keyword evidence="4" id="KW-1185">Reference proteome</keyword>
<dbReference type="InterPro" id="IPR051807">
    <property type="entry name" value="Sec-metab_biosynth-assoc"/>
</dbReference>
<dbReference type="SUPFAM" id="SSF54909">
    <property type="entry name" value="Dimeric alpha+beta barrel"/>
    <property type="match status" value="1"/>
</dbReference>
<comment type="similarity">
    <text evidence="1">Belongs to the YciI family.</text>
</comment>
<accession>A0A1I2UEN4</accession>
<dbReference type="EMBL" id="FOOT01000003">
    <property type="protein sequence ID" value="SFG75508.1"/>
    <property type="molecule type" value="Genomic_DNA"/>
</dbReference>
<dbReference type="AlphaFoldDB" id="A0A1I2UEN4"/>
<dbReference type="NCBIfam" id="NF009508">
    <property type="entry name" value="PRK12866.1"/>
    <property type="match status" value="1"/>
</dbReference>
<evidence type="ECO:0000259" key="2">
    <source>
        <dbReference type="Pfam" id="PF03795"/>
    </source>
</evidence>
<dbReference type="Gene3D" id="3.30.70.1060">
    <property type="entry name" value="Dimeric alpha+beta barrel"/>
    <property type="match status" value="1"/>
</dbReference>
<sequence>MYYILFYKTTEDYLEKRGAYRPEHLELINSYHAKGDLVMAGALAEPADSAVFIFKGDNTQAAEAFANNDPYVKNGLIVEWKVRPWNVVAGGE</sequence>
<evidence type="ECO:0000313" key="3">
    <source>
        <dbReference type="EMBL" id="SFG75508.1"/>
    </source>
</evidence>
<dbReference type="Pfam" id="PF03795">
    <property type="entry name" value="YCII"/>
    <property type="match status" value="1"/>
</dbReference>
<dbReference type="Proteomes" id="UP000198724">
    <property type="component" value="Unassembled WGS sequence"/>
</dbReference>
<dbReference type="InterPro" id="IPR005545">
    <property type="entry name" value="YCII"/>
</dbReference>
<dbReference type="STRING" id="1436961.SAMN05421739_103511"/>
<evidence type="ECO:0000313" key="4">
    <source>
        <dbReference type="Proteomes" id="UP000198724"/>
    </source>
</evidence>
<gene>
    <name evidence="3" type="ORF">SAMN05421739_103511</name>
</gene>
<evidence type="ECO:0000256" key="1">
    <source>
        <dbReference type="ARBA" id="ARBA00007689"/>
    </source>
</evidence>
<reference evidence="4" key="1">
    <citation type="submission" date="2016-10" db="EMBL/GenBank/DDBJ databases">
        <authorList>
            <person name="Varghese N."/>
            <person name="Submissions S."/>
        </authorList>
    </citation>
    <scope>NUCLEOTIDE SEQUENCE [LARGE SCALE GENOMIC DNA]</scope>
    <source>
        <strain evidence="4">LP51</strain>
    </source>
</reference>
<name>A0A1I2UEN4_9BACT</name>
<dbReference type="InterPro" id="IPR011008">
    <property type="entry name" value="Dimeric_a/b-barrel"/>
</dbReference>
<feature type="domain" description="YCII-related" evidence="2">
    <location>
        <begin position="1"/>
        <end position="86"/>
    </location>
</feature>